<dbReference type="EnsemblPlants" id="MELO3C003883.2.1">
    <property type="protein sequence ID" value="MELO3C003883.2.1"/>
    <property type="gene ID" value="MELO3C003883.2"/>
</dbReference>
<feature type="region of interest" description="Disordered" evidence="1">
    <location>
        <begin position="1"/>
        <end position="33"/>
    </location>
</feature>
<evidence type="ECO:0000313" key="2">
    <source>
        <dbReference type="EnsemblPlants" id="MELO3C003883.2.1"/>
    </source>
</evidence>
<accession>A0A9I9CI02</accession>
<organism evidence="2">
    <name type="scientific">Cucumis melo</name>
    <name type="common">Muskmelon</name>
    <dbReference type="NCBI Taxonomy" id="3656"/>
    <lineage>
        <taxon>Eukaryota</taxon>
        <taxon>Viridiplantae</taxon>
        <taxon>Streptophyta</taxon>
        <taxon>Embryophyta</taxon>
        <taxon>Tracheophyta</taxon>
        <taxon>Spermatophyta</taxon>
        <taxon>Magnoliopsida</taxon>
        <taxon>eudicotyledons</taxon>
        <taxon>Gunneridae</taxon>
        <taxon>Pentapetalae</taxon>
        <taxon>rosids</taxon>
        <taxon>fabids</taxon>
        <taxon>Cucurbitales</taxon>
        <taxon>Cucurbitaceae</taxon>
        <taxon>Benincaseae</taxon>
        <taxon>Cucumis</taxon>
    </lineage>
</organism>
<sequence length="61" mass="6674">MSQDDVRASHPARASKGRPGSNGSKRWRGGQRVGAIKITHQALECANNQLRLIAEWPSHAL</sequence>
<proteinExistence type="predicted"/>
<reference evidence="2" key="1">
    <citation type="submission" date="2023-03" db="UniProtKB">
        <authorList>
            <consortium name="EnsemblPlants"/>
        </authorList>
    </citation>
    <scope>IDENTIFICATION</scope>
</reference>
<dbReference type="Gramene" id="MELO3C003883.2.1">
    <property type="protein sequence ID" value="MELO3C003883.2.1"/>
    <property type="gene ID" value="MELO3C003883.2"/>
</dbReference>
<protein>
    <submittedName>
        <fullName evidence="2">Uncharacterized protein</fullName>
    </submittedName>
</protein>
<evidence type="ECO:0000256" key="1">
    <source>
        <dbReference type="SAM" id="MobiDB-lite"/>
    </source>
</evidence>
<dbReference type="AlphaFoldDB" id="A0A9I9CI02"/>
<name>A0A9I9CI02_CUCME</name>